<reference evidence="2 3" key="1">
    <citation type="journal article" date="2019" name="Sci. Rep.">
        <title>Orb-weaving spider Araneus ventricosus genome elucidates the spidroin gene catalogue.</title>
        <authorList>
            <person name="Kono N."/>
            <person name="Nakamura H."/>
            <person name="Ohtoshi R."/>
            <person name="Moran D.A.P."/>
            <person name="Shinohara A."/>
            <person name="Yoshida Y."/>
            <person name="Fujiwara M."/>
            <person name="Mori M."/>
            <person name="Tomita M."/>
            <person name="Arakawa K."/>
        </authorList>
    </citation>
    <scope>NUCLEOTIDE SEQUENCE [LARGE SCALE GENOMIC DNA]</scope>
</reference>
<evidence type="ECO:0000313" key="2">
    <source>
        <dbReference type="EMBL" id="GBN14696.1"/>
    </source>
</evidence>
<name>A0A4Y2LMB5_ARAVE</name>
<proteinExistence type="predicted"/>
<accession>A0A4Y2LMB5</accession>
<gene>
    <name evidence="2" type="ORF">AVEN_96924_1</name>
</gene>
<evidence type="ECO:0000256" key="1">
    <source>
        <dbReference type="SAM" id="MobiDB-lite"/>
    </source>
</evidence>
<organism evidence="2 3">
    <name type="scientific">Araneus ventricosus</name>
    <name type="common">Orbweaver spider</name>
    <name type="synonym">Epeira ventricosa</name>
    <dbReference type="NCBI Taxonomy" id="182803"/>
    <lineage>
        <taxon>Eukaryota</taxon>
        <taxon>Metazoa</taxon>
        <taxon>Ecdysozoa</taxon>
        <taxon>Arthropoda</taxon>
        <taxon>Chelicerata</taxon>
        <taxon>Arachnida</taxon>
        <taxon>Araneae</taxon>
        <taxon>Araneomorphae</taxon>
        <taxon>Entelegynae</taxon>
        <taxon>Araneoidea</taxon>
        <taxon>Araneidae</taxon>
        <taxon>Araneus</taxon>
    </lineage>
</organism>
<dbReference type="AlphaFoldDB" id="A0A4Y2LMB5"/>
<keyword evidence="3" id="KW-1185">Reference proteome</keyword>
<sequence>MLSHLKGREMGQQKESTEGNGKSQVWMKSNTDNNICIQNSFQRLAMKFNSKRALLSGAFTTRALHFFGTQCAKMFRQCKTPLRNGEAQGKELDFLPV</sequence>
<protein>
    <submittedName>
        <fullName evidence="2">Uncharacterized protein</fullName>
    </submittedName>
</protein>
<comment type="caution">
    <text evidence="2">The sequence shown here is derived from an EMBL/GenBank/DDBJ whole genome shotgun (WGS) entry which is preliminary data.</text>
</comment>
<dbReference type="EMBL" id="BGPR01005935">
    <property type="protein sequence ID" value="GBN14696.1"/>
    <property type="molecule type" value="Genomic_DNA"/>
</dbReference>
<dbReference type="Proteomes" id="UP000499080">
    <property type="component" value="Unassembled WGS sequence"/>
</dbReference>
<evidence type="ECO:0000313" key="3">
    <source>
        <dbReference type="Proteomes" id="UP000499080"/>
    </source>
</evidence>
<feature type="region of interest" description="Disordered" evidence="1">
    <location>
        <begin position="1"/>
        <end position="26"/>
    </location>
</feature>
<feature type="compositionally biased region" description="Basic and acidic residues" evidence="1">
    <location>
        <begin position="1"/>
        <end position="17"/>
    </location>
</feature>